<comment type="caution">
    <text evidence="1">The sequence shown here is derived from an EMBL/GenBank/DDBJ whole genome shotgun (WGS) entry which is preliminary data.</text>
</comment>
<evidence type="ECO:0000313" key="1">
    <source>
        <dbReference type="EMBL" id="GBU05265.1"/>
    </source>
</evidence>
<gene>
    <name evidence="1" type="ORF">FAEUMB_18060</name>
</gene>
<evidence type="ECO:0000313" key="2">
    <source>
        <dbReference type="Proteomes" id="UP000702954"/>
    </source>
</evidence>
<accession>A0ABQ0QXX1</accession>
<name>A0ABQ0QXX1_9FIRM</name>
<proteinExistence type="predicted"/>
<organism evidence="1 2">
    <name type="scientific">Faecalimonas umbilicata</name>
    <dbReference type="NCBI Taxonomy" id="1912855"/>
    <lineage>
        <taxon>Bacteria</taxon>
        <taxon>Bacillati</taxon>
        <taxon>Bacillota</taxon>
        <taxon>Clostridia</taxon>
        <taxon>Lachnospirales</taxon>
        <taxon>Lachnospiraceae</taxon>
        <taxon>Faecalimonas</taxon>
    </lineage>
</organism>
<reference evidence="1 2" key="1">
    <citation type="journal article" date="2018" name="Int. J. Syst. Evol. Microbiol.">
        <title>Draft Genome Sequence of Faecalimonas umbilicata JCM 30896T, an Acetate-Producing Bacterium Isolated from Human Feces.</title>
        <authorList>
            <person name="Sakamoto M."/>
            <person name="Ikeyama N."/>
            <person name="Yuki M."/>
            <person name="Ohkuma M."/>
        </authorList>
    </citation>
    <scope>NUCLEOTIDE SEQUENCE [LARGE SCALE GENOMIC DNA]</scope>
    <source>
        <strain evidence="1 2">EGH7</strain>
    </source>
</reference>
<sequence length="73" mass="7947">MIKKRIPKSQVQASIHFYVIATSGSDAVHGFGRRGFYEDNQKMDGIFCGSSDVMQYVSGESISGRCLADSGHS</sequence>
<keyword evidence="2" id="KW-1185">Reference proteome</keyword>
<dbReference type="EMBL" id="BHEO01000008">
    <property type="protein sequence ID" value="GBU05265.1"/>
    <property type="molecule type" value="Genomic_DNA"/>
</dbReference>
<protein>
    <submittedName>
        <fullName evidence="1">Uncharacterized protein</fullName>
    </submittedName>
</protein>
<dbReference type="Proteomes" id="UP000702954">
    <property type="component" value="Unassembled WGS sequence"/>
</dbReference>